<dbReference type="Proteomes" id="UP000182332">
    <property type="component" value="Unassembled WGS sequence"/>
</dbReference>
<dbReference type="AlphaFoldDB" id="A0A1I0IZK9"/>
<sequence length="36" mass="3809">MTWSQLKALLNTAKVLHDGRGGFAFSQSSSSKGAVK</sequence>
<evidence type="ECO:0000313" key="1">
    <source>
        <dbReference type="EMBL" id="SEU02835.1"/>
    </source>
</evidence>
<accession>A0A1I0IZK9</accession>
<evidence type="ECO:0000313" key="2">
    <source>
        <dbReference type="Proteomes" id="UP000182332"/>
    </source>
</evidence>
<name>A0A1I0IZK9_9PSED</name>
<organism evidence="1 2">
    <name type="scientific">Pseudomonas graminis</name>
    <dbReference type="NCBI Taxonomy" id="158627"/>
    <lineage>
        <taxon>Bacteria</taxon>
        <taxon>Pseudomonadati</taxon>
        <taxon>Pseudomonadota</taxon>
        <taxon>Gammaproteobacteria</taxon>
        <taxon>Pseudomonadales</taxon>
        <taxon>Pseudomonadaceae</taxon>
        <taxon>Pseudomonas</taxon>
    </lineage>
</organism>
<dbReference type="EMBL" id="FOHW01000045">
    <property type="protein sequence ID" value="SEU02835.1"/>
    <property type="molecule type" value="Genomic_DNA"/>
</dbReference>
<reference evidence="1 2" key="1">
    <citation type="submission" date="2016-10" db="EMBL/GenBank/DDBJ databases">
        <authorList>
            <person name="de Groot N.N."/>
        </authorList>
    </citation>
    <scope>NUCLEOTIDE SEQUENCE [LARGE SCALE GENOMIC DNA]</scope>
    <source>
        <strain evidence="1 2">DSM 11363</strain>
    </source>
</reference>
<gene>
    <name evidence="1" type="ORF">SAMN05216197_1457</name>
</gene>
<protein>
    <submittedName>
        <fullName evidence="1">Uncharacterized protein</fullName>
    </submittedName>
</protein>
<proteinExistence type="predicted"/>